<dbReference type="RefSeq" id="WP_161819686.1">
    <property type="nucleotide sequence ID" value="NZ_JAACJS010000015.1"/>
</dbReference>
<dbReference type="EMBL" id="JAACJS010000015">
    <property type="protein sequence ID" value="NCI51402.1"/>
    <property type="molecule type" value="Genomic_DNA"/>
</dbReference>
<name>A0ABX0A0C9_9BACT</name>
<keyword evidence="2" id="KW-0067">ATP-binding</keyword>
<proteinExistence type="predicted"/>
<comment type="caution">
    <text evidence="2">The sequence shown here is derived from an EMBL/GenBank/DDBJ whole genome shotgun (WGS) entry which is preliminary data.</text>
</comment>
<dbReference type="Proteomes" id="UP000753802">
    <property type="component" value="Unassembled WGS sequence"/>
</dbReference>
<evidence type="ECO:0000259" key="1">
    <source>
        <dbReference type="Pfam" id="PF04326"/>
    </source>
</evidence>
<dbReference type="GO" id="GO:0005524">
    <property type="term" value="F:ATP binding"/>
    <property type="evidence" value="ECO:0007669"/>
    <property type="project" value="UniProtKB-KW"/>
</dbReference>
<keyword evidence="2" id="KW-0547">Nucleotide-binding</keyword>
<protein>
    <submittedName>
        <fullName evidence="2">ATP-binding protein</fullName>
    </submittedName>
</protein>
<evidence type="ECO:0000313" key="2">
    <source>
        <dbReference type="EMBL" id="NCI51402.1"/>
    </source>
</evidence>
<dbReference type="Pfam" id="PF04326">
    <property type="entry name" value="SLFN_AlbA_2"/>
    <property type="match status" value="1"/>
</dbReference>
<dbReference type="InterPro" id="IPR007421">
    <property type="entry name" value="Schlafen_AlbA_2_dom"/>
</dbReference>
<dbReference type="InterPro" id="IPR038461">
    <property type="entry name" value="Schlafen_AlbA_2_dom_sf"/>
</dbReference>
<dbReference type="Gene3D" id="3.30.950.30">
    <property type="entry name" value="Schlafen, AAA domain"/>
    <property type="match status" value="1"/>
</dbReference>
<sequence>MTLQNITDIVSSQIQMVLDGQESEYPKLDFKRQWYNLFDELSINEFLKDSSAMANSPGLDGFIVIGFDQKQKDFQKANFTDCGLRDENELTGLINRRVDRVFHISHYPIQFKGTTLSVLHIPPSFDKPHVIRNYKTKKGEEQQHRVFTKSGSNTKLATKYDFDFIAFDRANHIPEYDLQLSFSPVSYGASFIQHDNTAVIQLTMSIENTGRRAVSIHEIILTFENKPSKPFEFVSTSSADNKYNSLIKVSNIIIPPGHIQLITDLTFKSIDRYAPTVITFLSQLSLFPEITAIIKLTSGSEIKTRVNVIS</sequence>
<reference evidence="2 3" key="1">
    <citation type="submission" date="2020-01" db="EMBL/GenBank/DDBJ databases">
        <title>Genome analysis.</title>
        <authorList>
            <person name="Wu S."/>
            <person name="Wang G."/>
        </authorList>
    </citation>
    <scope>NUCLEOTIDE SEQUENCE [LARGE SCALE GENOMIC DNA]</scope>
    <source>
        <strain evidence="2 3">SYL130</strain>
    </source>
</reference>
<accession>A0ABX0A0C9</accession>
<evidence type="ECO:0000313" key="3">
    <source>
        <dbReference type="Proteomes" id="UP000753802"/>
    </source>
</evidence>
<keyword evidence="3" id="KW-1185">Reference proteome</keyword>
<gene>
    <name evidence="2" type="ORF">GWC95_15845</name>
</gene>
<feature type="domain" description="Schlafen AlbA-2" evidence="1">
    <location>
        <begin position="24"/>
        <end position="157"/>
    </location>
</feature>
<organism evidence="2 3">
    <name type="scientific">Sediminibacterium roseum</name>
    <dbReference type="NCBI Taxonomy" id="1978412"/>
    <lineage>
        <taxon>Bacteria</taxon>
        <taxon>Pseudomonadati</taxon>
        <taxon>Bacteroidota</taxon>
        <taxon>Chitinophagia</taxon>
        <taxon>Chitinophagales</taxon>
        <taxon>Chitinophagaceae</taxon>
        <taxon>Sediminibacterium</taxon>
    </lineage>
</organism>